<reference evidence="1" key="1">
    <citation type="journal article" date="2023" name="G3 (Bethesda)">
        <title>Whole genome assemblies of Zophobas morio and Tenebrio molitor.</title>
        <authorList>
            <person name="Kaur S."/>
            <person name="Stinson S.A."/>
            <person name="diCenzo G.C."/>
        </authorList>
    </citation>
    <scope>NUCLEOTIDE SEQUENCE</scope>
    <source>
        <strain evidence="1">QUZm001</strain>
    </source>
</reference>
<accession>A0AA38INS2</accession>
<dbReference type="GO" id="GO:0005737">
    <property type="term" value="C:cytoplasm"/>
    <property type="evidence" value="ECO:0007669"/>
    <property type="project" value="TreeGrafter"/>
</dbReference>
<protein>
    <recommendedName>
        <fullName evidence="3">BACK domain-containing protein</fullName>
    </recommendedName>
</protein>
<comment type="caution">
    <text evidence="1">The sequence shown here is derived from an EMBL/GenBank/DDBJ whole genome shotgun (WGS) entry which is preliminary data.</text>
</comment>
<dbReference type="PANTHER" id="PTHR46306">
    <property type="entry name" value="BTB/POZ DOMAIN-CONTAINING PROTEIN 9"/>
    <property type="match status" value="1"/>
</dbReference>
<dbReference type="Proteomes" id="UP001168821">
    <property type="component" value="Unassembled WGS sequence"/>
</dbReference>
<gene>
    <name evidence="1" type="ORF">Zmor_005662</name>
</gene>
<proteinExistence type="predicted"/>
<evidence type="ECO:0000313" key="1">
    <source>
        <dbReference type="EMBL" id="KAJ3661258.1"/>
    </source>
</evidence>
<organism evidence="1 2">
    <name type="scientific">Zophobas morio</name>
    <dbReference type="NCBI Taxonomy" id="2755281"/>
    <lineage>
        <taxon>Eukaryota</taxon>
        <taxon>Metazoa</taxon>
        <taxon>Ecdysozoa</taxon>
        <taxon>Arthropoda</taxon>
        <taxon>Hexapoda</taxon>
        <taxon>Insecta</taxon>
        <taxon>Pterygota</taxon>
        <taxon>Neoptera</taxon>
        <taxon>Endopterygota</taxon>
        <taxon>Coleoptera</taxon>
        <taxon>Polyphaga</taxon>
        <taxon>Cucujiformia</taxon>
        <taxon>Tenebrionidae</taxon>
        <taxon>Zophobas</taxon>
    </lineage>
</organism>
<dbReference type="EMBL" id="JALNTZ010000002">
    <property type="protein sequence ID" value="KAJ3661258.1"/>
    <property type="molecule type" value="Genomic_DNA"/>
</dbReference>
<dbReference type="PANTHER" id="PTHR46306:SF1">
    <property type="entry name" value="BTB_POZ DOMAIN-CONTAINING PROTEIN 9"/>
    <property type="match status" value="1"/>
</dbReference>
<sequence length="119" mass="14021">MIKLLERDIFPLPEIEIFKIVSHWCNIHKDENNLVINCIRFSRLTRHEILNIVRPTKLVDSDKLLELLAYIEENNTSVSTITSHSLQLYKKVYNDIAVSLTSEEDLFLQRIFQISPHNM</sequence>
<name>A0AA38INS2_9CUCU</name>
<dbReference type="AlphaFoldDB" id="A0AA38INS2"/>
<evidence type="ECO:0000313" key="2">
    <source>
        <dbReference type="Proteomes" id="UP001168821"/>
    </source>
</evidence>
<evidence type="ECO:0008006" key="3">
    <source>
        <dbReference type="Google" id="ProtNLM"/>
    </source>
</evidence>
<keyword evidence="2" id="KW-1185">Reference proteome</keyword>
<dbReference type="InterPro" id="IPR052407">
    <property type="entry name" value="BTB_POZ_domain_cont_9"/>
</dbReference>